<dbReference type="GO" id="GO:0006260">
    <property type="term" value="P:DNA replication"/>
    <property type="evidence" value="ECO:0007669"/>
    <property type="project" value="UniProtKB-KW"/>
</dbReference>
<dbReference type="InterPro" id="IPR014015">
    <property type="entry name" value="Helicase_SF3_DNA-vir"/>
</dbReference>
<protein>
    <submittedName>
        <fullName evidence="8">Nonstructural protein 1</fullName>
    </submittedName>
</protein>
<feature type="domain" description="SF3 helicase" evidence="7">
    <location>
        <begin position="256"/>
        <end position="444"/>
    </location>
</feature>
<dbReference type="Gene3D" id="3.40.50.300">
    <property type="entry name" value="P-loop containing nucleotide triphosphate hydrolases"/>
    <property type="match status" value="1"/>
</dbReference>
<evidence type="ECO:0000256" key="5">
    <source>
        <dbReference type="ARBA" id="ARBA00022840"/>
    </source>
</evidence>
<organism evidence="8">
    <name type="scientific">Parvoviridae sp</name>
    <dbReference type="NCBI Taxonomy" id="1940570"/>
    <lineage>
        <taxon>Viruses</taxon>
        <taxon>Monodnaviria</taxon>
        <taxon>Shotokuvirae</taxon>
        <taxon>Cossaviricota</taxon>
        <taxon>Quintoviricetes</taxon>
        <taxon>Piccovirales</taxon>
        <taxon>Parvoviridae</taxon>
    </lineage>
</organism>
<evidence type="ECO:0000259" key="7">
    <source>
        <dbReference type="PROSITE" id="PS51206"/>
    </source>
</evidence>
<keyword evidence="5" id="KW-0067">ATP-binding</keyword>
<dbReference type="GO" id="GO:0042025">
    <property type="term" value="C:host cell nucleus"/>
    <property type="evidence" value="ECO:0007669"/>
    <property type="project" value="UniProtKB-SubCell"/>
</dbReference>
<keyword evidence="4" id="KW-0547">Nucleotide-binding</keyword>
<dbReference type="InterPro" id="IPR027417">
    <property type="entry name" value="P-loop_NTPase"/>
</dbReference>
<comment type="subcellular location">
    <subcellularLocation>
        <location evidence="1">Host nucleus</location>
    </subcellularLocation>
</comment>
<proteinExistence type="predicted"/>
<dbReference type="Pfam" id="PF01057">
    <property type="entry name" value="Parvo_NS1"/>
    <property type="match status" value="1"/>
</dbReference>
<dbReference type="SUPFAM" id="SSF52540">
    <property type="entry name" value="P-loop containing nucleoside triphosphate hydrolases"/>
    <property type="match status" value="1"/>
</dbReference>
<feature type="region of interest" description="Disordered" evidence="6">
    <location>
        <begin position="566"/>
        <end position="591"/>
    </location>
</feature>
<dbReference type="PROSITE" id="PS51206">
    <property type="entry name" value="SF3_HELICASE_1"/>
    <property type="match status" value="1"/>
</dbReference>
<feature type="region of interest" description="Disordered" evidence="6">
    <location>
        <begin position="465"/>
        <end position="542"/>
    </location>
</feature>
<evidence type="ECO:0000313" key="8">
    <source>
        <dbReference type="EMBL" id="QLI49914.1"/>
    </source>
</evidence>
<dbReference type="GO" id="GO:0019079">
    <property type="term" value="P:viral genome replication"/>
    <property type="evidence" value="ECO:0007669"/>
    <property type="project" value="InterPro"/>
</dbReference>
<evidence type="ECO:0000256" key="4">
    <source>
        <dbReference type="ARBA" id="ARBA00022741"/>
    </source>
</evidence>
<evidence type="ECO:0000256" key="2">
    <source>
        <dbReference type="ARBA" id="ARBA00022562"/>
    </source>
</evidence>
<sequence length="661" mass="73944">MSSEVESTGDSYRLYLWVGGFGASGDIPAFQAETFLVEKEFVVNPVLTEIERTQALLNMKEWQCGIFQINDAQGDPITDPIPYAMFLNNLTMCNGWAITGETNKDGIFHTHAMLRTGARSDSVRRSMLVVWQNLLLQGEFQKVVGGPQCSMDCLKLQRCHKPSSMLEYMMKQPEWVMSTDERWLEFMYNIDKWGLNYRFKKSAEGPEEHEVAPEINTMTKEIIDLIITNGCKTFEDCLRHGSVVMSKYLHRPGLKQIVDNCLQFVKSTGHTWQLALFEAFDPDPSAIHKVLLHQGIRPTDFDPIFHKWITKGDPKRNCICIQGPSNTGKSAFISGLKQCIPWGEIVNGQTFMFEGLIENVIGIWEEPLCSPEAAEKTKQVLEGMATSIPVKYKKPFLLPRTPILITTNHNLWRFCSQEEDAFKNRMWIFVFNHDVQNCNYTPRAAEPSCQCGYCSGSRGRALGLGEPSVGGMSEPEQPVPSGEQRVPGSEPESDVRTGPMPGPGEGTSRGTGASSSSTSSSSDQQCSYGPEPRSSSSRPVSRHVGQFRIVSARYRERGVTRVRINIPTAGSDGSDTRDTPKDRRGTNRSGAHGVRYTIGKHAGSITMDTLTTEADKEEISVKAKKPRLGGKMGPAKVTIPMYVPIKEEWQTYLSYIYHWYG</sequence>
<keyword evidence="3" id="KW-0235">DNA replication</keyword>
<reference evidence="8" key="1">
    <citation type="submission" date="2020-01" db="EMBL/GenBank/DDBJ databases">
        <title>Viral genomes from wild and zoo birds in China.</title>
        <authorList>
            <person name="Dai Z."/>
            <person name="Shan L.T."/>
            <person name="Yang X.S."/>
        </authorList>
    </citation>
    <scope>NUCLEOTIDE SEQUENCE</scope>
    <source>
        <strain evidence="8">Rep017par1</strain>
    </source>
</reference>
<feature type="compositionally biased region" description="Low complexity" evidence="6">
    <location>
        <begin position="510"/>
        <end position="522"/>
    </location>
</feature>
<name>A0A7D5U2A5_9VIRU</name>
<evidence type="ECO:0000256" key="6">
    <source>
        <dbReference type="SAM" id="MobiDB-lite"/>
    </source>
</evidence>
<feature type="compositionally biased region" description="Low complexity" evidence="6">
    <location>
        <begin position="530"/>
        <end position="539"/>
    </location>
</feature>
<dbReference type="GO" id="GO:0005524">
    <property type="term" value="F:ATP binding"/>
    <property type="evidence" value="ECO:0007669"/>
    <property type="project" value="UniProtKB-KW"/>
</dbReference>
<accession>A0A7D5U2A5</accession>
<evidence type="ECO:0000256" key="3">
    <source>
        <dbReference type="ARBA" id="ARBA00022705"/>
    </source>
</evidence>
<dbReference type="InterPro" id="IPR001257">
    <property type="entry name" value="Parvovirus_NS1_helicase"/>
</dbReference>
<keyword evidence="2" id="KW-1048">Host nucleus</keyword>
<evidence type="ECO:0000256" key="1">
    <source>
        <dbReference type="ARBA" id="ARBA00004147"/>
    </source>
</evidence>
<feature type="compositionally biased region" description="Basic and acidic residues" evidence="6">
    <location>
        <begin position="574"/>
        <end position="585"/>
    </location>
</feature>
<dbReference type="EMBL" id="MT138295">
    <property type="protein sequence ID" value="QLI49914.1"/>
    <property type="molecule type" value="Genomic_DNA"/>
</dbReference>